<evidence type="ECO:0000256" key="1">
    <source>
        <dbReference type="SAM" id="MobiDB-lite"/>
    </source>
</evidence>
<feature type="non-terminal residue" evidence="2">
    <location>
        <position position="1"/>
    </location>
</feature>
<feature type="compositionally biased region" description="Low complexity" evidence="1">
    <location>
        <begin position="153"/>
        <end position="162"/>
    </location>
</feature>
<name>A0A6J4UNQ8_9BACT</name>
<feature type="compositionally biased region" description="Basic residues" evidence="1">
    <location>
        <begin position="85"/>
        <end position="102"/>
    </location>
</feature>
<organism evidence="2">
    <name type="scientific">uncultured Thermomicrobiales bacterium</name>
    <dbReference type="NCBI Taxonomy" id="1645740"/>
    <lineage>
        <taxon>Bacteria</taxon>
        <taxon>Pseudomonadati</taxon>
        <taxon>Thermomicrobiota</taxon>
        <taxon>Thermomicrobia</taxon>
        <taxon>Thermomicrobiales</taxon>
        <taxon>environmental samples</taxon>
    </lineage>
</organism>
<feature type="compositionally biased region" description="Basic residues" evidence="1">
    <location>
        <begin position="252"/>
        <end position="261"/>
    </location>
</feature>
<dbReference type="EC" id="1.1.1.95" evidence="2"/>
<protein>
    <submittedName>
        <fullName evidence="2">D-3-phosphoglycerate dehydrogenase</fullName>
        <ecNumber evidence="2">1.1.1.95</ecNumber>
    </submittedName>
</protein>
<dbReference type="AlphaFoldDB" id="A0A6J4UNQ8"/>
<accession>A0A6J4UNQ8</accession>
<feature type="region of interest" description="Disordered" evidence="1">
    <location>
        <begin position="1"/>
        <end position="282"/>
    </location>
</feature>
<sequence>AYPRHGRCHLRPLRQRDERSGDGAGARRRGRGSGDRPPGCPGGDRGRVDRGRRRGGRPAGQHARGGHPPSRGQPPPLQGDQPLRSRARQRRPRRGHRPRHRRDPLPRLLHGGGRRPRPLAHPGAEPPGRRARPRPAGRRLGPPRPRHGDDPARPGAAAAGVDAGDRRFWPDRAAGRGAGTPVRLNAPCRRPVRRAGHRRGGRCGAGAARRPGGAGRHRDDPLPADARDTGPLRGGPAAPDEADRNLGQHRPWPYRRPRRPRDRAPGRPSGRGRARRRLPGTAAAGVAALRVAQRDPDPARRLLLGAFGRVGPARDAHRGACRAPRPPPPHRRQPGGARESEPGI</sequence>
<dbReference type="EMBL" id="CADCWL010000052">
    <property type="protein sequence ID" value="CAA9556021.1"/>
    <property type="molecule type" value="Genomic_DNA"/>
</dbReference>
<proteinExistence type="predicted"/>
<evidence type="ECO:0000313" key="2">
    <source>
        <dbReference type="EMBL" id="CAA9556021.1"/>
    </source>
</evidence>
<feature type="non-terminal residue" evidence="2">
    <location>
        <position position="344"/>
    </location>
</feature>
<dbReference type="GO" id="GO:0004617">
    <property type="term" value="F:phosphoglycerate dehydrogenase activity"/>
    <property type="evidence" value="ECO:0007669"/>
    <property type="project" value="UniProtKB-EC"/>
</dbReference>
<feature type="compositionally biased region" description="Basic residues" evidence="1">
    <location>
        <begin position="190"/>
        <end position="201"/>
    </location>
</feature>
<feature type="region of interest" description="Disordered" evidence="1">
    <location>
        <begin position="308"/>
        <end position="344"/>
    </location>
</feature>
<gene>
    <name evidence="2" type="ORF">AVDCRST_MAG19-1223</name>
</gene>
<feature type="compositionally biased region" description="Basic residues" evidence="1">
    <location>
        <begin position="1"/>
        <end position="13"/>
    </location>
</feature>
<feature type="compositionally biased region" description="Basic and acidic residues" evidence="1">
    <location>
        <begin position="163"/>
        <end position="174"/>
    </location>
</feature>
<keyword evidence="2" id="KW-0560">Oxidoreductase</keyword>
<feature type="compositionally biased region" description="Basic and acidic residues" evidence="1">
    <location>
        <begin position="216"/>
        <end position="230"/>
    </location>
</feature>
<reference evidence="2" key="1">
    <citation type="submission" date="2020-02" db="EMBL/GenBank/DDBJ databases">
        <authorList>
            <person name="Meier V. D."/>
        </authorList>
    </citation>
    <scope>NUCLEOTIDE SEQUENCE</scope>
    <source>
        <strain evidence="2">AVDCRST_MAG19</strain>
    </source>
</reference>